<protein>
    <submittedName>
        <fullName evidence="8">Integral membrane protein duf6 domain containing protein</fullName>
    </submittedName>
</protein>
<keyword evidence="3 6" id="KW-1133">Transmembrane helix</keyword>
<comment type="subcellular location">
    <subcellularLocation>
        <location evidence="1">Membrane</location>
        <topology evidence="1">Multi-pass membrane protein</topology>
    </subcellularLocation>
</comment>
<dbReference type="PANTHER" id="PTHR23051:SF0">
    <property type="entry name" value="SOLUTE CARRIER FAMILY 35 MEMBER F5"/>
    <property type="match status" value="1"/>
</dbReference>
<keyword evidence="9" id="KW-1185">Reference proteome</keyword>
<reference evidence="8 9" key="1">
    <citation type="journal article" date="2013" name="Genome Biol.">
        <title>Genome of Acanthamoeba castellanii highlights extensive lateral gene transfer and early evolution of tyrosine kinase signaling.</title>
        <authorList>
            <person name="Clarke M."/>
            <person name="Lohan A.J."/>
            <person name="Liu B."/>
            <person name="Lagkouvardos I."/>
            <person name="Roy S."/>
            <person name="Zafar N."/>
            <person name="Bertelli C."/>
            <person name="Schilde C."/>
            <person name="Kianianmomeni A."/>
            <person name="Burglin T.R."/>
            <person name="Frech C."/>
            <person name="Turcotte B."/>
            <person name="Kopec K.O."/>
            <person name="Synnott J.M."/>
            <person name="Choo C."/>
            <person name="Paponov I."/>
            <person name="Finkler A."/>
            <person name="Soon Heng Tan C."/>
            <person name="Hutchins A.P."/>
            <person name="Weinmeier T."/>
            <person name="Rattei T."/>
            <person name="Chu J.S."/>
            <person name="Gimenez G."/>
            <person name="Irimia M."/>
            <person name="Rigden D.J."/>
            <person name="Fitzpatrick D.A."/>
            <person name="Lorenzo-Morales J."/>
            <person name="Bateman A."/>
            <person name="Chiu C.H."/>
            <person name="Tang P."/>
            <person name="Hegemann P."/>
            <person name="Fromm H."/>
            <person name="Raoult D."/>
            <person name="Greub G."/>
            <person name="Miranda-Saavedra D."/>
            <person name="Chen N."/>
            <person name="Nash P."/>
            <person name="Ginger M.L."/>
            <person name="Horn M."/>
            <person name="Schaap P."/>
            <person name="Caler L."/>
            <person name="Loftus B."/>
        </authorList>
    </citation>
    <scope>NUCLEOTIDE SEQUENCE [LARGE SCALE GENOMIC DNA]</scope>
    <source>
        <strain evidence="8 9">Neff</strain>
    </source>
</reference>
<evidence type="ECO:0000256" key="5">
    <source>
        <dbReference type="SAM" id="MobiDB-lite"/>
    </source>
</evidence>
<evidence type="ECO:0000256" key="4">
    <source>
        <dbReference type="ARBA" id="ARBA00023136"/>
    </source>
</evidence>
<evidence type="ECO:0000313" key="9">
    <source>
        <dbReference type="Proteomes" id="UP000011083"/>
    </source>
</evidence>
<feature type="region of interest" description="Disordered" evidence="5">
    <location>
        <begin position="113"/>
        <end position="150"/>
    </location>
</feature>
<accession>L8GVY7</accession>
<gene>
    <name evidence="8" type="ORF">ACA1_310800</name>
</gene>
<dbReference type="Pfam" id="PF00892">
    <property type="entry name" value="EamA"/>
    <property type="match status" value="1"/>
</dbReference>
<feature type="transmembrane region" description="Helical" evidence="6">
    <location>
        <begin position="34"/>
        <end position="58"/>
    </location>
</feature>
<dbReference type="VEuPathDB" id="AmoebaDB:ACA1_310800"/>
<evidence type="ECO:0000256" key="6">
    <source>
        <dbReference type="SAM" id="Phobius"/>
    </source>
</evidence>
<evidence type="ECO:0000313" key="8">
    <source>
        <dbReference type="EMBL" id="ELR16251.1"/>
    </source>
</evidence>
<dbReference type="Proteomes" id="UP000011083">
    <property type="component" value="Unassembled WGS sequence"/>
</dbReference>
<evidence type="ECO:0000256" key="3">
    <source>
        <dbReference type="ARBA" id="ARBA00022989"/>
    </source>
</evidence>
<feature type="compositionally biased region" description="Polar residues" evidence="5">
    <location>
        <begin position="124"/>
        <end position="136"/>
    </location>
</feature>
<dbReference type="STRING" id="1257118.L8GVY7"/>
<feature type="transmembrane region" description="Helical" evidence="6">
    <location>
        <begin position="269"/>
        <end position="291"/>
    </location>
</feature>
<keyword evidence="2 6" id="KW-0812">Transmembrane</keyword>
<dbReference type="OMA" id="MYGVYTI"/>
<evidence type="ECO:0000256" key="2">
    <source>
        <dbReference type="ARBA" id="ARBA00022692"/>
    </source>
</evidence>
<feature type="transmembrane region" description="Helical" evidence="6">
    <location>
        <begin position="239"/>
        <end position="257"/>
    </location>
</feature>
<dbReference type="GO" id="GO:0016020">
    <property type="term" value="C:membrane"/>
    <property type="evidence" value="ECO:0007669"/>
    <property type="project" value="UniProtKB-SubCell"/>
</dbReference>
<feature type="domain" description="EamA" evidence="7">
    <location>
        <begin position="269"/>
        <end position="410"/>
    </location>
</feature>
<dbReference type="InterPro" id="IPR000620">
    <property type="entry name" value="EamA_dom"/>
</dbReference>
<evidence type="ECO:0000256" key="1">
    <source>
        <dbReference type="ARBA" id="ARBA00004141"/>
    </source>
</evidence>
<dbReference type="RefSeq" id="XP_004338264.1">
    <property type="nucleotide sequence ID" value="XM_004338216.1"/>
</dbReference>
<name>L8GVY7_ACACF</name>
<dbReference type="GeneID" id="14916929"/>
<feature type="transmembrane region" description="Helical" evidence="6">
    <location>
        <begin position="392"/>
        <end position="411"/>
    </location>
</feature>
<organism evidence="8 9">
    <name type="scientific">Acanthamoeba castellanii (strain ATCC 30010 / Neff)</name>
    <dbReference type="NCBI Taxonomy" id="1257118"/>
    <lineage>
        <taxon>Eukaryota</taxon>
        <taxon>Amoebozoa</taxon>
        <taxon>Discosea</taxon>
        <taxon>Longamoebia</taxon>
        <taxon>Centramoebida</taxon>
        <taxon>Acanthamoebidae</taxon>
        <taxon>Acanthamoeba</taxon>
    </lineage>
</organism>
<feature type="transmembrane region" description="Helical" evidence="6">
    <location>
        <begin position="337"/>
        <end position="358"/>
    </location>
</feature>
<dbReference type="KEGG" id="acan:ACA1_310800"/>
<dbReference type="PANTHER" id="PTHR23051">
    <property type="entry name" value="SOLUTE CARRIER FAMILY 35, MEMBER F5"/>
    <property type="match status" value="1"/>
</dbReference>
<dbReference type="OrthoDB" id="1436450at2759"/>
<feature type="transmembrane region" description="Helical" evidence="6">
    <location>
        <begin position="365"/>
        <end position="386"/>
    </location>
</feature>
<feature type="transmembrane region" description="Helical" evidence="6">
    <location>
        <begin position="303"/>
        <end position="325"/>
    </location>
</feature>
<feature type="transmembrane region" description="Helical" evidence="6">
    <location>
        <begin position="64"/>
        <end position="83"/>
    </location>
</feature>
<keyword evidence="4 6" id="KW-0472">Membrane</keyword>
<dbReference type="AlphaFoldDB" id="L8GVY7"/>
<sequence length="457" mass="50385">MEESGGDEERQTEAETRSFTIKGLLERSNQAGRWTLGLIILLGVVFIWVFSGVLMQYIFTNADFDHPFFLTYFSTSLFTLYLLDFLRDLPWLRACSARTPPKDERKELIVNDSGVGSESDDLHQSSPTPNGASTHINDVGATRGGGEETSHHAYDRLREAPPPLEAKSDDDDAGEANGYTFWQIARTSLIFCPVWFAANYSYNKSLSLTSVSSNTILSSTSSLGTLFLGSVLGVDSFSFGKLIAVGLSLGGVAMVALTDSNSSDGDSLAGDILCLIGAAFYALYVVLLKLLIKDETKLNTRRFFGLVGLFNVVMLWPFGFLLNYTGIESFALPSGTVWLYLTINGLIGTVLSDYMWLWSVLLTSPLVATIGLSLTIPLAMLADIVLKGKSFGWLYLLGSTAVVGGFLLVNCDDLYVRFQHRAWAWLQRRLPLERWTALRPSWSFPIARPEHAALPEE</sequence>
<proteinExistence type="predicted"/>
<dbReference type="SUPFAM" id="SSF103481">
    <property type="entry name" value="Multidrug resistance efflux transporter EmrE"/>
    <property type="match status" value="2"/>
</dbReference>
<dbReference type="EMBL" id="KB008002">
    <property type="protein sequence ID" value="ELR16251.1"/>
    <property type="molecule type" value="Genomic_DNA"/>
</dbReference>
<dbReference type="InterPro" id="IPR037185">
    <property type="entry name" value="EmrE-like"/>
</dbReference>
<evidence type="ECO:0000259" key="7">
    <source>
        <dbReference type="Pfam" id="PF00892"/>
    </source>
</evidence>